<keyword evidence="6" id="KW-0520">NAD</keyword>
<dbReference type="PRINTS" id="PR00364">
    <property type="entry name" value="DISEASERSIST"/>
</dbReference>
<dbReference type="Gene3D" id="3.80.10.10">
    <property type="entry name" value="Ribonuclease Inhibitor"/>
    <property type="match status" value="2"/>
</dbReference>
<dbReference type="SMART" id="SM00255">
    <property type="entry name" value="TIR"/>
    <property type="match status" value="1"/>
</dbReference>
<dbReference type="InterPro" id="IPR027417">
    <property type="entry name" value="P-loop_NTPase"/>
</dbReference>
<evidence type="ECO:0000256" key="8">
    <source>
        <dbReference type="SAM" id="MobiDB-lite"/>
    </source>
</evidence>
<dbReference type="InterPro" id="IPR058546">
    <property type="entry name" value="RPS4B/Roq1-like_LRR"/>
</dbReference>
<evidence type="ECO:0000256" key="1">
    <source>
        <dbReference type="ARBA" id="ARBA00011982"/>
    </source>
</evidence>
<dbReference type="Gene3D" id="3.40.50.300">
    <property type="entry name" value="P-loop containing nucleotide triphosphate hydrolases"/>
    <property type="match status" value="1"/>
</dbReference>
<dbReference type="EC" id="3.2.2.6" evidence="1"/>
<dbReference type="Pfam" id="PF23282">
    <property type="entry name" value="WHD_ROQ1"/>
    <property type="match status" value="1"/>
</dbReference>
<dbReference type="Pfam" id="PF01582">
    <property type="entry name" value="TIR"/>
    <property type="match status" value="1"/>
</dbReference>
<dbReference type="SUPFAM" id="SSF52200">
    <property type="entry name" value="Toll/Interleukin receptor TIR domain"/>
    <property type="match status" value="1"/>
</dbReference>
<keyword evidence="2" id="KW-0433">Leucine-rich repeat</keyword>
<feature type="region of interest" description="Disordered" evidence="8">
    <location>
        <begin position="1"/>
        <end position="24"/>
    </location>
</feature>
<dbReference type="InterPro" id="IPR002182">
    <property type="entry name" value="NB-ARC"/>
</dbReference>
<dbReference type="GO" id="GO:0043531">
    <property type="term" value="F:ADP binding"/>
    <property type="evidence" value="ECO:0007669"/>
    <property type="project" value="InterPro"/>
</dbReference>
<evidence type="ECO:0000313" key="11">
    <source>
        <dbReference type="RefSeq" id="XP_035546693.1"/>
    </source>
</evidence>
<dbReference type="GO" id="GO:0007165">
    <property type="term" value="P:signal transduction"/>
    <property type="evidence" value="ECO:0007669"/>
    <property type="project" value="InterPro"/>
</dbReference>
<protein>
    <recommendedName>
        <fullName evidence="1">ADP-ribosyl cyclase/cyclic ADP-ribose hydrolase</fullName>
        <ecNumber evidence="1">3.2.2.6</ecNumber>
    </recommendedName>
</protein>
<keyword evidence="4" id="KW-0378">Hydrolase</keyword>
<dbReference type="InParanoid" id="A0A6P9ES45"/>
<dbReference type="FunFam" id="3.40.50.10140:FF:000007">
    <property type="entry name" value="Disease resistance protein (TIR-NBS-LRR class)"/>
    <property type="match status" value="1"/>
</dbReference>
<dbReference type="KEGG" id="jre:109015523"/>
<proteinExistence type="predicted"/>
<organism evidence="10 11">
    <name type="scientific">Juglans regia</name>
    <name type="common">English walnut</name>
    <dbReference type="NCBI Taxonomy" id="51240"/>
    <lineage>
        <taxon>Eukaryota</taxon>
        <taxon>Viridiplantae</taxon>
        <taxon>Streptophyta</taxon>
        <taxon>Embryophyta</taxon>
        <taxon>Tracheophyta</taxon>
        <taxon>Spermatophyta</taxon>
        <taxon>Magnoliopsida</taxon>
        <taxon>eudicotyledons</taxon>
        <taxon>Gunneridae</taxon>
        <taxon>Pentapetalae</taxon>
        <taxon>rosids</taxon>
        <taxon>fabids</taxon>
        <taxon>Fagales</taxon>
        <taxon>Juglandaceae</taxon>
        <taxon>Juglans</taxon>
    </lineage>
</organism>
<dbReference type="Pfam" id="PF00931">
    <property type="entry name" value="NB-ARC"/>
    <property type="match status" value="1"/>
</dbReference>
<feature type="compositionally biased region" description="Low complexity" evidence="8">
    <location>
        <begin position="12"/>
        <end position="22"/>
    </location>
</feature>
<dbReference type="Gene3D" id="3.40.50.10140">
    <property type="entry name" value="Toll/interleukin-1 receptor homology (TIR) domain"/>
    <property type="match status" value="1"/>
</dbReference>
<comment type="catalytic activity">
    <reaction evidence="7">
        <text>NAD(+) + H2O = ADP-D-ribose + nicotinamide + H(+)</text>
        <dbReference type="Rhea" id="RHEA:16301"/>
        <dbReference type="ChEBI" id="CHEBI:15377"/>
        <dbReference type="ChEBI" id="CHEBI:15378"/>
        <dbReference type="ChEBI" id="CHEBI:17154"/>
        <dbReference type="ChEBI" id="CHEBI:57540"/>
        <dbReference type="ChEBI" id="CHEBI:57967"/>
        <dbReference type="EC" id="3.2.2.6"/>
    </reaction>
    <physiologicalReaction direction="left-to-right" evidence="7">
        <dbReference type="Rhea" id="RHEA:16302"/>
    </physiologicalReaction>
</comment>
<keyword evidence="10" id="KW-1185">Reference proteome</keyword>
<dbReference type="Gene3D" id="1.10.8.430">
    <property type="entry name" value="Helical domain of apoptotic protease-activating factors"/>
    <property type="match status" value="1"/>
</dbReference>
<dbReference type="SUPFAM" id="SSF52540">
    <property type="entry name" value="P-loop containing nucleoside triphosphate hydrolases"/>
    <property type="match status" value="1"/>
</dbReference>
<dbReference type="PROSITE" id="PS50104">
    <property type="entry name" value="TIR"/>
    <property type="match status" value="1"/>
</dbReference>
<keyword evidence="3" id="KW-0677">Repeat</keyword>
<dbReference type="SUPFAM" id="SSF52058">
    <property type="entry name" value="L domain-like"/>
    <property type="match status" value="1"/>
</dbReference>
<dbReference type="GeneID" id="109015523"/>
<dbReference type="GO" id="GO:0061809">
    <property type="term" value="F:NAD+ nucleosidase activity, cyclic ADP-ribose generating"/>
    <property type="evidence" value="ECO:0007669"/>
    <property type="project" value="UniProtKB-EC"/>
</dbReference>
<name>A0A6P9ES45_JUGRE</name>
<dbReference type="PANTHER" id="PTHR11017:SF570">
    <property type="entry name" value="DISEASE RESISTANCE PROTEIN (TIR-NBS CLASS)-RELATED"/>
    <property type="match status" value="1"/>
</dbReference>
<reference evidence="11" key="1">
    <citation type="submission" date="2025-08" db="UniProtKB">
        <authorList>
            <consortium name="RefSeq"/>
        </authorList>
    </citation>
    <scope>IDENTIFICATION</scope>
    <source>
        <tissue evidence="11">Leaves</tissue>
    </source>
</reference>
<dbReference type="FunCoup" id="A0A6P9ES45">
    <property type="interactions" value="339"/>
</dbReference>
<sequence length="1217" mass="139443">MTSSMAFQFGASSSSSSSSSPSIRSWNHDVFLSFRGKDIRQKFISHLNHALLQSGIKTYKDSVDLERGEQILSELFKAIEESQISIIVFSKNYAESRWCLNELLKILECKKIMKQIVLPIFYKVKPSEIREQKGRFGEAFTKLGEKIRDDIKPLLESWKKALEEVANLSGLEYLAGDDESEFIQKIILWLNPKIVNRTPLSVAKHPIGIESRIQDIYQHLSIKRKDIILMVGIFGVGGIGKTTISNDIYNQISSQFEGSCFLRNIRETSKQVGGLIQLQNTLIFEILGTKLDINDVDRGVGVIWHRLQSKRILLILDDVDDMVQLEKLAGDRAWFGSGSRVIITTRDQHLLDNSKVDLKYEVRTLDDNDALQLFSLYAFEEKEPLKDYVDLSKQVTNYAQGLPLALTVLGSDLKGQSIHQWKSALDKYRNIPNRNIQRVLQISFDSLEDNEKDMFLDIAFFFKGEPFAKVMEIFDSCGFFPDHGIQRLIDKCLITVKGSSYGYIWMHDLLQDMGQEIVREKSSKEPSKRSRLWFHEDVRQVFEEDTGPNKIEGILVDLPEGDEEISLHPEAFRHMERLRIFINRNAHFSCAPYYLSDKLRVLDWSKYPVESLPRNFQGKKLIVFKIRDSLVKELGDGFKPKNLTTMTFFNCQFLEKIPDLSSISNLKELIIQNCRRLVEVHDSVGSLEKLSMLDFRGCSKLQILPRSLKLRSLHMLHLCDCSSLRYLPEIECKMECLRTLTLNHTAIEELPLSIGNLVGLQYLKISNCKNLMRLPFACIRLQNLSLLEIGGCPKLVKKMRDDGLSLLVIESTKMEEEISLREERLHELVTPMNSSNGSTALQVSNLQISCSHSESNFFPLYSFFTMFNSSASLRWLDLQGTEIVCLPTSIKGFVPLTTLSLRDCEKLEEILELPPNIRYIYVEGCTSLERFPEVSKILQFDGSHITSLETIKLSGCYKMHVNIWNDKVQNHSLWKIPAWLHYVHEFLKDNAMVKGFDDVKEEWAVDIEGPHYLEEISGIVLYLVMFFDDDNIREEGVVGDVKITSNSSNHVRCIERGVELVNLDRSGYLVWVGYSNLQSFELKVLDNLRVQFYLHHPYEEAVPFDTTCRAKVGYPKHHRIGIIFVGNRIPDSIPSVQIMKCVQNMFGWATLLEKLCSDNLRIKLLCTSKSLFFKAAWITTNGDAKITTNGSNHVCSIQGELMDMLYGRGTPIYNLLN</sequence>
<evidence type="ECO:0000256" key="2">
    <source>
        <dbReference type="ARBA" id="ARBA00022614"/>
    </source>
</evidence>
<keyword evidence="5" id="KW-0611">Plant defense</keyword>
<feature type="domain" description="TIR" evidence="9">
    <location>
        <begin position="26"/>
        <end position="194"/>
    </location>
</feature>
<dbReference type="InterPro" id="IPR042197">
    <property type="entry name" value="Apaf_helical"/>
</dbReference>
<dbReference type="FunFam" id="1.10.8.430:FF:000002">
    <property type="entry name" value="Disease resistance protein (TIR-NBS-LRR class)"/>
    <property type="match status" value="1"/>
</dbReference>
<accession>A0A6P9ES45</accession>
<dbReference type="Proteomes" id="UP000235220">
    <property type="component" value="Chromosome 6"/>
</dbReference>
<gene>
    <name evidence="11" type="primary">LOC109015523</name>
</gene>
<dbReference type="Pfam" id="PF23286">
    <property type="entry name" value="LRR_13"/>
    <property type="match status" value="1"/>
</dbReference>
<dbReference type="InterPro" id="IPR044974">
    <property type="entry name" value="Disease_R_plants"/>
</dbReference>
<evidence type="ECO:0000313" key="10">
    <source>
        <dbReference type="Proteomes" id="UP000235220"/>
    </source>
</evidence>
<dbReference type="RefSeq" id="XP_035546693.1">
    <property type="nucleotide sequence ID" value="XM_035690800.1"/>
</dbReference>
<dbReference type="GO" id="GO:0006952">
    <property type="term" value="P:defense response"/>
    <property type="evidence" value="ECO:0007669"/>
    <property type="project" value="InterPro"/>
</dbReference>
<dbReference type="PANTHER" id="PTHR11017">
    <property type="entry name" value="LEUCINE-RICH REPEAT-CONTAINING PROTEIN"/>
    <property type="match status" value="1"/>
</dbReference>
<evidence type="ECO:0000256" key="6">
    <source>
        <dbReference type="ARBA" id="ARBA00023027"/>
    </source>
</evidence>
<dbReference type="InterPro" id="IPR058192">
    <property type="entry name" value="WHD_ROQ1-like"/>
</dbReference>
<dbReference type="InterPro" id="IPR000157">
    <property type="entry name" value="TIR_dom"/>
</dbReference>
<evidence type="ECO:0000259" key="9">
    <source>
        <dbReference type="PROSITE" id="PS50104"/>
    </source>
</evidence>
<dbReference type="InterPro" id="IPR035897">
    <property type="entry name" value="Toll_tir_struct_dom_sf"/>
</dbReference>
<dbReference type="InterPro" id="IPR032675">
    <property type="entry name" value="LRR_dom_sf"/>
</dbReference>
<evidence type="ECO:0000256" key="7">
    <source>
        <dbReference type="ARBA" id="ARBA00047304"/>
    </source>
</evidence>
<evidence type="ECO:0000256" key="3">
    <source>
        <dbReference type="ARBA" id="ARBA00022737"/>
    </source>
</evidence>
<evidence type="ECO:0000256" key="4">
    <source>
        <dbReference type="ARBA" id="ARBA00022801"/>
    </source>
</evidence>
<dbReference type="AlphaFoldDB" id="A0A6P9ES45"/>
<evidence type="ECO:0000256" key="5">
    <source>
        <dbReference type="ARBA" id="ARBA00022821"/>
    </source>
</evidence>